<dbReference type="AlphaFoldDB" id="A0AAU9C8E6"/>
<dbReference type="Gene3D" id="3.30.70.1070">
    <property type="entry name" value="Sporulation related repeat"/>
    <property type="match status" value="1"/>
</dbReference>
<evidence type="ECO:0000313" key="5">
    <source>
        <dbReference type="Proteomes" id="UP001321450"/>
    </source>
</evidence>
<evidence type="ECO:0000256" key="2">
    <source>
        <dbReference type="SAM" id="Phobius"/>
    </source>
</evidence>
<dbReference type="InterPro" id="IPR007730">
    <property type="entry name" value="SPOR-like_dom"/>
</dbReference>
<dbReference type="EMBL" id="AP024718">
    <property type="protein sequence ID" value="BCX88106.1"/>
    <property type="molecule type" value="Genomic_DNA"/>
</dbReference>
<evidence type="ECO:0000259" key="3">
    <source>
        <dbReference type="PROSITE" id="PS51724"/>
    </source>
</evidence>
<sequence length="189" mass="21800">MARRPPPRRRPASRSRRPPRRERRAPWWLWGAVLAVLGGFGYFLYDLSREAPPAPAAKKPPATPRPEAAEKGGKAKEPRFTFYTLLPEKEVIVPEGEVRTRKREEQLGRASKGRYFVQAGSFRSFRDADRLKAQLALLGVEAQIERAQVRGATWYRVRLGPFTSMTEVERIRTRLRRHRIDSVVQTAKR</sequence>
<dbReference type="InterPro" id="IPR036680">
    <property type="entry name" value="SPOR-like_sf"/>
</dbReference>
<dbReference type="PANTHER" id="PTHR38687:SF2">
    <property type="entry name" value="CELL DIVISION PROTEIN FTSN"/>
    <property type="match status" value="1"/>
</dbReference>
<dbReference type="SUPFAM" id="SSF110997">
    <property type="entry name" value="Sporulation related repeat"/>
    <property type="match status" value="1"/>
</dbReference>
<feature type="region of interest" description="Disordered" evidence="1">
    <location>
        <begin position="1"/>
        <end position="22"/>
    </location>
</feature>
<dbReference type="InterPro" id="IPR052521">
    <property type="entry name" value="Cell_div_SPOR-domain"/>
</dbReference>
<keyword evidence="5" id="KW-1185">Reference proteome</keyword>
<keyword evidence="2" id="KW-0472">Membrane</keyword>
<organism evidence="4 5">
    <name type="scientific">Methylomarinovum tepidoasis</name>
    <dbReference type="NCBI Taxonomy" id="2840183"/>
    <lineage>
        <taxon>Bacteria</taxon>
        <taxon>Pseudomonadati</taxon>
        <taxon>Pseudomonadota</taxon>
        <taxon>Gammaproteobacteria</taxon>
        <taxon>Methylococcales</taxon>
        <taxon>Methylothermaceae</taxon>
        <taxon>Methylomarinovum</taxon>
    </lineage>
</organism>
<feature type="region of interest" description="Disordered" evidence="1">
    <location>
        <begin position="53"/>
        <end position="74"/>
    </location>
</feature>
<proteinExistence type="predicted"/>
<gene>
    <name evidence="4" type="ORF">MIN45_P0473</name>
</gene>
<name>A0AAU9C8E6_9GAMM</name>
<dbReference type="PANTHER" id="PTHR38687">
    <property type="entry name" value="CELL DIVISION PROTEIN DEDD-RELATED"/>
    <property type="match status" value="1"/>
</dbReference>
<reference evidence="5" key="1">
    <citation type="journal article" date="2024" name="Int. J. Syst. Evol. Microbiol.">
        <title>Methylomarinovum tepidoasis sp. nov., a moderately thermophilic methanotroph of the family Methylothermaceae isolated from a deep-sea hydrothermal field.</title>
        <authorList>
            <person name="Hirayama H."/>
            <person name="Takaki Y."/>
            <person name="Abe M."/>
            <person name="Miyazaki M."/>
            <person name="Uematsu K."/>
            <person name="Matsui Y."/>
            <person name="Takai K."/>
        </authorList>
    </citation>
    <scope>NUCLEOTIDE SEQUENCE [LARGE SCALE GENOMIC DNA]</scope>
    <source>
        <strain evidence="5">IN45</strain>
    </source>
</reference>
<dbReference type="GO" id="GO:0042834">
    <property type="term" value="F:peptidoglycan binding"/>
    <property type="evidence" value="ECO:0007669"/>
    <property type="project" value="InterPro"/>
</dbReference>
<feature type="domain" description="SPOR" evidence="3">
    <location>
        <begin position="109"/>
        <end position="189"/>
    </location>
</feature>
<keyword evidence="2" id="KW-1133">Transmembrane helix</keyword>
<feature type="transmembrane region" description="Helical" evidence="2">
    <location>
        <begin position="27"/>
        <end position="45"/>
    </location>
</feature>
<dbReference type="Pfam" id="PF05036">
    <property type="entry name" value="SPOR"/>
    <property type="match status" value="1"/>
</dbReference>
<evidence type="ECO:0000256" key="1">
    <source>
        <dbReference type="SAM" id="MobiDB-lite"/>
    </source>
</evidence>
<protein>
    <recommendedName>
        <fullName evidence="3">SPOR domain-containing protein</fullName>
    </recommendedName>
</protein>
<accession>A0AAU9C8E6</accession>
<dbReference type="RefSeq" id="WP_286293163.1">
    <property type="nucleotide sequence ID" value="NZ_AP024718.1"/>
</dbReference>
<dbReference type="KEGG" id="meiy:MIN45_P0473"/>
<dbReference type="Proteomes" id="UP001321450">
    <property type="component" value="Chromosome"/>
</dbReference>
<evidence type="ECO:0000313" key="4">
    <source>
        <dbReference type="EMBL" id="BCX88106.1"/>
    </source>
</evidence>
<keyword evidence="2" id="KW-0812">Transmembrane</keyword>
<dbReference type="PROSITE" id="PS51724">
    <property type="entry name" value="SPOR"/>
    <property type="match status" value="1"/>
</dbReference>